<evidence type="ECO:0000256" key="1">
    <source>
        <dbReference type="ARBA" id="ARBA00000707"/>
    </source>
</evidence>
<dbReference type="GO" id="GO:0042981">
    <property type="term" value="P:regulation of apoptotic process"/>
    <property type="evidence" value="ECO:0007669"/>
    <property type="project" value="TreeGrafter"/>
</dbReference>
<keyword evidence="5" id="KW-0833">Ubl conjugation pathway</keyword>
<dbReference type="OMA" id="ACLYRIS"/>
<dbReference type="PROSITE" id="PS00972">
    <property type="entry name" value="USP_1"/>
    <property type="match status" value="1"/>
</dbReference>
<dbReference type="InterPro" id="IPR018200">
    <property type="entry name" value="USP_CS"/>
</dbReference>
<sequence length="300" mass="33865">NSAALPSASRNPPRYRTLHESTACLYRISLSCKRLHLKWERNVCEGAGLQNLGNTCFLNATLQCLTYTPPLANYLLLQEHSRTCCTDFGFPAVCYPSAGLPSASYNPFQNPFQMSVGEPLKGIAKHLRFGEQEDAHEFLRYMVDAMQLSCLYDHSEHKWHKQTCFQLVQTFNCGGGARILISHLAIIYEVKKCTFCCMKLDLPVANAYDGQVCCRLLPLCIGIIINLITAALSVQCWRECLPMLEWSWVLLASDITYPEHLDVQPFMSKSPGEPVIYILYSVLVHAGTDCDIGHYYCYNK</sequence>
<keyword evidence="4" id="KW-0645">Protease</keyword>
<dbReference type="PROSITE" id="PS50235">
    <property type="entry name" value="USP_3"/>
    <property type="match status" value="1"/>
</dbReference>
<evidence type="ECO:0000256" key="10">
    <source>
        <dbReference type="ARBA" id="ARBA00042154"/>
    </source>
</evidence>
<evidence type="ECO:0000256" key="8">
    <source>
        <dbReference type="ARBA" id="ARBA00039432"/>
    </source>
</evidence>
<proteinExistence type="inferred from homology"/>
<evidence type="ECO:0000259" key="13">
    <source>
        <dbReference type="PROSITE" id="PS50235"/>
    </source>
</evidence>
<evidence type="ECO:0000256" key="3">
    <source>
        <dbReference type="ARBA" id="ARBA00012759"/>
    </source>
</evidence>
<evidence type="ECO:0000256" key="12">
    <source>
        <dbReference type="ARBA" id="ARBA00043009"/>
    </source>
</evidence>
<dbReference type="GO" id="GO:0005829">
    <property type="term" value="C:cytosol"/>
    <property type="evidence" value="ECO:0007669"/>
    <property type="project" value="TreeGrafter"/>
</dbReference>
<dbReference type="AlphaFoldDB" id="S4RUH3"/>
<keyword evidence="7" id="KW-0788">Thiol protease</keyword>
<dbReference type="Pfam" id="PF00443">
    <property type="entry name" value="UCH"/>
    <property type="match status" value="1"/>
</dbReference>
<dbReference type="GO" id="GO:0004843">
    <property type="term" value="F:cysteine-type deubiquitinase activity"/>
    <property type="evidence" value="ECO:0007669"/>
    <property type="project" value="UniProtKB-EC"/>
</dbReference>
<name>S4RUH3_PETMA</name>
<dbReference type="PANTHER" id="PTHR24006:SF758">
    <property type="entry name" value="UBIQUITIN CARBOXYL-TERMINAL HYDROLASE 36"/>
    <property type="match status" value="1"/>
</dbReference>
<evidence type="ECO:0000256" key="7">
    <source>
        <dbReference type="ARBA" id="ARBA00022807"/>
    </source>
</evidence>
<dbReference type="GO" id="GO:0006508">
    <property type="term" value="P:proteolysis"/>
    <property type="evidence" value="ECO:0007669"/>
    <property type="project" value="UniProtKB-KW"/>
</dbReference>
<reference evidence="14" key="1">
    <citation type="submission" date="2025-08" db="UniProtKB">
        <authorList>
            <consortium name="Ensembl"/>
        </authorList>
    </citation>
    <scope>IDENTIFICATION</scope>
</reference>
<accession>S4RUH3</accession>
<dbReference type="FunFam" id="3.90.70.10:FF:000119">
    <property type="entry name" value="Ubiquitin specific peptidase 36"/>
    <property type="match status" value="1"/>
</dbReference>
<dbReference type="STRING" id="7757.ENSPMAP00000008863"/>
<evidence type="ECO:0000256" key="2">
    <source>
        <dbReference type="ARBA" id="ARBA00009085"/>
    </source>
</evidence>
<dbReference type="PROSITE" id="PS00973">
    <property type="entry name" value="USP_2"/>
    <property type="match status" value="1"/>
</dbReference>
<evidence type="ECO:0000256" key="5">
    <source>
        <dbReference type="ARBA" id="ARBA00022786"/>
    </source>
</evidence>
<dbReference type="EC" id="3.4.19.12" evidence="3"/>
<dbReference type="Gene3D" id="3.90.70.10">
    <property type="entry name" value="Cysteine proteinases"/>
    <property type="match status" value="2"/>
</dbReference>
<protein>
    <recommendedName>
        <fullName evidence="8">Ubiquitin carboxyl-terminal hydrolase 36</fullName>
        <ecNumber evidence="3">3.4.19.12</ecNumber>
    </recommendedName>
    <alternativeName>
        <fullName evidence="11">Deubiquitinating enzyme 36</fullName>
    </alternativeName>
    <alternativeName>
        <fullName evidence="10">Protein scrawny</fullName>
    </alternativeName>
    <alternativeName>
        <fullName evidence="9">Ubiquitin thioesterase 36</fullName>
    </alternativeName>
    <alternativeName>
        <fullName evidence="12">Ubiquitin-specific-processing protease 36</fullName>
    </alternativeName>
</protein>
<dbReference type="HOGENOM" id="CLU_008279_10_0_1"/>
<dbReference type="GO" id="GO:0005634">
    <property type="term" value="C:nucleus"/>
    <property type="evidence" value="ECO:0007669"/>
    <property type="project" value="TreeGrafter"/>
</dbReference>
<dbReference type="GO" id="GO:0016579">
    <property type="term" value="P:protein deubiquitination"/>
    <property type="evidence" value="ECO:0007669"/>
    <property type="project" value="InterPro"/>
</dbReference>
<evidence type="ECO:0000256" key="9">
    <source>
        <dbReference type="ARBA" id="ARBA00041300"/>
    </source>
</evidence>
<dbReference type="InterPro" id="IPR050164">
    <property type="entry name" value="Peptidase_C19"/>
</dbReference>
<evidence type="ECO:0000256" key="6">
    <source>
        <dbReference type="ARBA" id="ARBA00022801"/>
    </source>
</evidence>
<comment type="similarity">
    <text evidence="2">Belongs to the peptidase C19 family.</text>
</comment>
<dbReference type="InterPro" id="IPR028889">
    <property type="entry name" value="USP"/>
</dbReference>
<evidence type="ECO:0000256" key="11">
    <source>
        <dbReference type="ARBA" id="ARBA00042420"/>
    </source>
</evidence>
<organism evidence="14">
    <name type="scientific">Petromyzon marinus</name>
    <name type="common">Sea lamprey</name>
    <dbReference type="NCBI Taxonomy" id="7757"/>
    <lineage>
        <taxon>Eukaryota</taxon>
        <taxon>Metazoa</taxon>
        <taxon>Chordata</taxon>
        <taxon>Craniata</taxon>
        <taxon>Vertebrata</taxon>
        <taxon>Cyclostomata</taxon>
        <taxon>Hyperoartia</taxon>
        <taxon>Petromyzontiformes</taxon>
        <taxon>Petromyzontidae</taxon>
        <taxon>Petromyzon</taxon>
    </lineage>
</organism>
<reference evidence="14" key="2">
    <citation type="submission" date="2025-09" db="UniProtKB">
        <authorList>
            <consortium name="Ensembl"/>
        </authorList>
    </citation>
    <scope>IDENTIFICATION</scope>
</reference>
<dbReference type="GeneTree" id="ENSGT00940000154596"/>
<evidence type="ECO:0000313" key="14">
    <source>
        <dbReference type="Ensembl" id="ENSPMAP00000008863.1"/>
    </source>
</evidence>
<comment type="catalytic activity">
    <reaction evidence="1">
        <text>Thiol-dependent hydrolysis of ester, thioester, amide, peptide and isopeptide bonds formed by the C-terminal Gly of ubiquitin (a 76-residue protein attached to proteins as an intracellular targeting signal).</text>
        <dbReference type="EC" id="3.4.19.12"/>
    </reaction>
</comment>
<dbReference type="InterPro" id="IPR001394">
    <property type="entry name" value="Peptidase_C19_UCH"/>
</dbReference>
<dbReference type="InterPro" id="IPR038765">
    <property type="entry name" value="Papain-like_cys_pep_sf"/>
</dbReference>
<evidence type="ECO:0000256" key="4">
    <source>
        <dbReference type="ARBA" id="ARBA00022670"/>
    </source>
</evidence>
<feature type="domain" description="USP" evidence="13">
    <location>
        <begin position="47"/>
        <end position="300"/>
    </location>
</feature>
<dbReference type="PANTHER" id="PTHR24006">
    <property type="entry name" value="UBIQUITIN CARBOXYL-TERMINAL HYDROLASE"/>
    <property type="match status" value="1"/>
</dbReference>
<keyword evidence="6" id="KW-0378">Hydrolase</keyword>
<dbReference type="SUPFAM" id="SSF54001">
    <property type="entry name" value="Cysteine proteinases"/>
    <property type="match status" value="1"/>
</dbReference>
<dbReference type="Ensembl" id="ENSPMAT00000008902.1">
    <property type="protein sequence ID" value="ENSPMAP00000008863.1"/>
    <property type="gene ID" value="ENSPMAG00000008059.1"/>
</dbReference>